<proteinExistence type="predicted"/>
<dbReference type="InterPro" id="IPR050178">
    <property type="entry name" value="AspA/AstE_fam"/>
</dbReference>
<dbReference type="KEGG" id="ssai:N0B31_08525"/>
<organism evidence="6 7">
    <name type="scientific">Salinirubellus salinus</name>
    <dbReference type="NCBI Taxonomy" id="1364945"/>
    <lineage>
        <taxon>Archaea</taxon>
        <taxon>Methanobacteriati</taxon>
        <taxon>Methanobacteriota</taxon>
        <taxon>Stenosarchaea group</taxon>
        <taxon>Halobacteria</taxon>
        <taxon>Halobacteriales</taxon>
        <taxon>Natronomonadaceae</taxon>
        <taxon>Salinirubellus</taxon>
    </lineage>
</organism>
<reference evidence="6" key="1">
    <citation type="submission" date="2022-09" db="EMBL/GenBank/DDBJ databases">
        <title>Diverse halophilic archaea isolated from saline environments.</title>
        <authorList>
            <person name="Cui H.-L."/>
        </authorList>
    </citation>
    <scope>NUCLEOTIDE SEQUENCE</scope>
    <source>
        <strain evidence="6">ZS-35-S2</strain>
    </source>
</reference>
<dbReference type="Pfam" id="PF24827">
    <property type="entry name" value="AstE_AspA_cat"/>
    <property type="match status" value="1"/>
</dbReference>
<evidence type="ECO:0000256" key="1">
    <source>
        <dbReference type="ARBA" id="ARBA00001947"/>
    </source>
</evidence>
<keyword evidence="4" id="KW-0862">Zinc</keyword>
<dbReference type="GeneID" id="74942461"/>
<dbReference type="GO" id="GO:0005829">
    <property type="term" value="C:cytosol"/>
    <property type="evidence" value="ECO:0007669"/>
    <property type="project" value="TreeGrafter"/>
</dbReference>
<sequence length="268" mass="29318">MRVEQLGEGEPELAIVGGIHGDEPCGPRAIEALLREEPPVERPVKLVVANEEALSRNLRYVDEDLNRAFPGDPDAETHERRLAHDLWHELRGLTVFSMHSTQSYARPFALCNTLDALARAVVPYLSVDALVETGSFSEGRLIEQPDVIEVECGMQGSDQAAENGYTLCREFLAAMGALPGEPHGNDEVPVFELGPAVPKIGGERFEVFVENFERVDAGQRFAAADGEPLEADEPFYPILMSAYGYEDVFGYTGTLCGRLGADSQHADD</sequence>
<dbReference type="InterPro" id="IPR055438">
    <property type="entry name" value="AstE_AspA_cat"/>
</dbReference>
<evidence type="ECO:0000313" key="6">
    <source>
        <dbReference type="EMBL" id="UWM56328.1"/>
    </source>
</evidence>
<evidence type="ECO:0000256" key="4">
    <source>
        <dbReference type="ARBA" id="ARBA00022833"/>
    </source>
</evidence>
<dbReference type="Proteomes" id="UP001057580">
    <property type="component" value="Chromosome"/>
</dbReference>
<comment type="cofactor">
    <cofactor evidence="1">
        <name>Zn(2+)</name>
        <dbReference type="ChEBI" id="CHEBI:29105"/>
    </cofactor>
</comment>
<dbReference type="GO" id="GO:0046872">
    <property type="term" value="F:metal ion binding"/>
    <property type="evidence" value="ECO:0007669"/>
    <property type="project" value="UniProtKB-KW"/>
</dbReference>
<evidence type="ECO:0000259" key="5">
    <source>
        <dbReference type="Pfam" id="PF24827"/>
    </source>
</evidence>
<gene>
    <name evidence="6" type="ORF">N0B31_08525</name>
</gene>
<dbReference type="PANTHER" id="PTHR15162:SF7">
    <property type="entry name" value="SUCCINYLGLUTAMATE DESUCCINYLASE"/>
    <property type="match status" value="1"/>
</dbReference>
<evidence type="ECO:0000256" key="3">
    <source>
        <dbReference type="ARBA" id="ARBA00022801"/>
    </source>
</evidence>
<dbReference type="PANTHER" id="PTHR15162">
    <property type="entry name" value="ASPARTOACYLASE"/>
    <property type="match status" value="1"/>
</dbReference>
<feature type="domain" description="Succinylglutamate desuccinylase/Aspartoacylase catalytic" evidence="5">
    <location>
        <begin position="11"/>
        <end position="115"/>
    </location>
</feature>
<dbReference type="RefSeq" id="WP_260643442.1">
    <property type="nucleotide sequence ID" value="NZ_CP104003.1"/>
</dbReference>
<name>A0A9E7UCJ6_9EURY</name>
<evidence type="ECO:0000256" key="2">
    <source>
        <dbReference type="ARBA" id="ARBA00022723"/>
    </source>
</evidence>
<dbReference type="GO" id="GO:0016788">
    <property type="term" value="F:hydrolase activity, acting on ester bonds"/>
    <property type="evidence" value="ECO:0007669"/>
    <property type="project" value="InterPro"/>
</dbReference>
<keyword evidence="3" id="KW-0378">Hydrolase</keyword>
<dbReference type="Gene3D" id="3.40.630.10">
    <property type="entry name" value="Zn peptidases"/>
    <property type="match status" value="1"/>
</dbReference>
<keyword evidence="2" id="KW-0479">Metal-binding</keyword>
<dbReference type="SUPFAM" id="SSF53187">
    <property type="entry name" value="Zn-dependent exopeptidases"/>
    <property type="match status" value="1"/>
</dbReference>
<dbReference type="EMBL" id="CP104003">
    <property type="protein sequence ID" value="UWM56328.1"/>
    <property type="molecule type" value="Genomic_DNA"/>
</dbReference>
<dbReference type="AlphaFoldDB" id="A0A9E7UCJ6"/>
<evidence type="ECO:0000313" key="7">
    <source>
        <dbReference type="Proteomes" id="UP001057580"/>
    </source>
</evidence>
<accession>A0A9E7UCJ6</accession>
<keyword evidence="7" id="KW-1185">Reference proteome</keyword>
<protein>
    <submittedName>
        <fullName evidence="6">Succinylglutamate desuccinylase/aspartoacylase family protein</fullName>
    </submittedName>
</protein>